<evidence type="ECO:0000313" key="2">
    <source>
        <dbReference type="Proteomes" id="UP001344447"/>
    </source>
</evidence>
<sequence>MDDDESMILFKDVDIDFNNSNITLIRNIESIHQRFEWDCGLCCIVSILRWLKRIDNSCNKNENIENIYQILNTKSIWSIDLSNVFSELGVNHKYYTNTIGVKIDHREMQFYKDSWESDSLRVNNLFLKTMDLNPSNLHLVSSSNQLPIKYYIDHISKGLPIILLVDSCHLYCNICKISYKNNFNSNNRNWKEMSVDNQNENNSKIEDSIENEDKDDFCGHYIILVGYNYETKEIIYIDPSSNQRFCTITEKNIDNARMKSGTDLDSIFILNQP</sequence>
<reference evidence="1 2" key="1">
    <citation type="submission" date="2023-11" db="EMBL/GenBank/DDBJ databases">
        <title>Dfirmibasis_genome.</title>
        <authorList>
            <person name="Edelbroek B."/>
            <person name="Kjellin J."/>
            <person name="Jerlstrom-Hultqvist J."/>
            <person name="Soderbom F."/>
        </authorList>
    </citation>
    <scope>NUCLEOTIDE SEQUENCE [LARGE SCALE GENOMIC DNA]</scope>
    <source>
        <strain evidence="1 2">TNS-C-14</strain>
    </source>
</reference>
<dbReference type="PANTHER" id="PTHR31400">
    <property type="entry name" value="GUANYLYL CYCLASE DOMAIN CONTAINING PROTEIN 1 GUCD1"/>
    <property type="match status" value="1"/>
</dbReference>
<keyword evidence="2" id="KW-1185">Reference proteome</keyword>
<dbReference type="InterPro" id="IPR018616">
    <property type="entry name" value="GUCD1"/>
</dbReference>
<organism evidence="1 2">
    <name type="scientific">Dictyostelium firmibasis</name>
    <dbReference type="NCBI Taxonomy" id="79012"/>
    <lineage>
        <taxon>Eukaryota</taxon>
        <taxon>Amoebozoa</taxon>
        <taxon>Evosea</taxon>
        <taxon>Eumycetozoa</taxon>
        <taxon>Dictyostelia</taxon>
        <taxon>Dictyosteliales</taxon>
        <taxon>Dictyosteliaceae</taxon>
        <taxon>Dictyostelium</taxon>
    </lineage>
</organism>
<dbReference type="Pfam" id="PF09778">
    <property type="entry name" value="Guanylate_cyc_2"/>
    <property type="match status" value="1"/>
</dbReference>
<dbReference type="Proteomes" id="UP001344447">
    <property type="component" value="Unassembled WGS sequence"/>
</dbReference>
<proteinExistence type="predicted"/>
<comment type="caution">
    <text evidence="1">The sequence shown here is derived from an EMBL/GenBank/DDBJ whole genome shotgun (WGS) entry which is preliminary data.</text>
</comment>
<dbReference type="AlphaFoldDB" id="A0AAN7U274"/>
<accession>A0AAN7U274</accession>
<gene>
    <name evidence="1" type="ORF">RB653_006070</name>
</gene>
<name>A0AAN7U274_9MYCE</name>
<evidence type="ECO:0000313" key="1">
    <source>
        <dbReference type="EMBL" id="KAK5584459.1"/>
    </source>
</evidence>
<evidence type="ECO:0008006" key="3">
    <source>
        <dbReference type="Google" id="ProtNLM"/>
    </source>
</evidence>
<dbReference type="PANTHER" id="PTHR31400:SF1">
    <property type="entry name" value="PROTEIN GUCD1"/>
    <property type="match status" value="1"/>
</dbReference>
<protein>
    <recommendedName>
        <fullName evidence="3">Guanylyl cyclase</fullName>
    </recommendedName>
</protein>
<dbReference type="EMBL" id="JAVFKY010000001">
    <property type="protein sequence ID" value="KAK5584459.1"/>
    <property type="molecule type" value="Genomic_DNA"/>
</dbReference>